<dbReference type="STRING" id="1403537.Q428_04475"/>
<accession>A0A017RX11</accession>
<evidence type="ECO:0000313" key="2">
    <source>
        <dbReference type="Proteomes" id="UP000019681"/>
    </source>
</evidence>
<evidence type="ECO:0008006" key="3">
    <source>
        <dbReference type="Google" id="ProtNLM"/>
    </source>
</evidence>
<reference evidence="1 2" key="1">
    <citation type="journal article" date="2014" name="Genome Announc.">
        <title>Draft Genome Sequence of Fervidicella metallireducens Strain AeBT, an Iron-Reducing Thermoanaerobe from the Great Artesian Basin.</title>
        <authorList>
            <person name="Patel B.K."/>
        </authorList>
    </citation>
    <scope>NUCLEOTIDE SEQUENCE [LARGE SCALE GENOMIC DNA]</scope>
    <source>
        <strain evidence="1 2">AeB</strain>
    </source>
</reference>
<dbReference type="PROSITE" id="PS51257">
    <property type="entry name" value="PROKAR_LIPOPROTEIN"/>
    <property type="match status" value="1"/>
</dbReference>
<proteinExistence type="predicted"/>
<evidence type="ECO:0000313" key="1">
    <source>
        <dbReference type="EMBL" id="EYE89096.1"/>
    </source>
</evidence>
<gene>
    <name evidence="1" type="ORF">Q428_04475</name>
</gene>
<comment type="caution">
    <text evidence="1">The sequence shown here is derived from an EMBL/GenBank/DDBJ whole genome shotgun (WGS) entry which is preliminary data.</text>
</comment>
<name>A0A017RX11_9CLOT</name>
<dbReference type="RefSeq" id="WP_035378539.1">
    <property type="nucleotide sequence ID" value="NZ_AZQP01000009.1"/>
</dbReference>
<dbReference type="Proteomes" id="UP000019681">
    <property type="component" value="Unassembled WGS sequence"/>
</dbReference>
<dbReference type="EMBL" id="AZQP01000009">
    <property type="protein sequence ID" value="EYE89096.1"/>
    <property type="molecule type" value="Genomic_DNA"/>
</dbReference>
<organism evidence="1 2">
    <name type="scientific">Fervidicella metallireducens AeB</name>
    <dbReference type="NCBI Taxonomy" id="1403537"/>
    <lineage>
        <taxon>Bacteria</taxon>
        <taxon>Bacillati</taxon>
        <taxon>Bacillota</taxon>
        <taxon>Clostridia</taxon>
        <taxon>Eubacteriales</taxon>
        <taxon>Clostridiaceae</taxon>
        <taxon>Fervidicella</taxon>
    </lineage>
</organism>
<keyword evidence="2" id="KW-1185">Reference proteome</keyword>
<sequence>MKKIVVFILSLLLIGCSRYETNYITPVENKGQIKMDFINWSPGGNQIAIKRNQKIEIVEPDGKNLKIKKTIDGEKIESYRWVNVNGDWKFTTAFKIPDLEKVVPVKLVHYPIIGTLYDNEKNPNGNLIIKVQKESLAVKILLIDIYTGEYGIITEDETIDDVKILWVSNNIAILNIKSNRKSYPAIVSVRDNYIEILDNNGDINNFFQKLNNFIEKHGGKHKDENFIIKDLKLENMYIFYFSLKDGIAIYKKTDENIYLIKYKDNIIKQIQISNVYEAIFNENKAIVLYENNNTYMVDKVYINDNVYLTVIKSKDIIYDLQDYKDGVFVTSVDATDKRSKMLIQIRKDNKIIMMQ</sequence>
<protein>
    <recommendedName>
        <fullName evidence="3">Lipoprotein</fullName>
    </recommendedName>
</protein>
<dbReference type="AlphaFoldDB" id="A0A017RX11"/>